<feature type="transmembrane region" description="Helical" evidence="2">
    <location>
        <begin position="216"/>
        <end position="237"/>
    </location>
</feature>
<evidence type="ECO:0000256" key="1">
    <source>
        <dbReference type="SAM" id="MobiDB-lite"/>
    </source>
</evidence>
<accession>A0A9K3Q8K1</accession>
<keyword evidence="2" id="KW-0812">Transmembrane</keyword>
<reference evidence="3" key="2">
    <citation type="submission" date="2021-04" db="EMBL/GenBank/DDBJ databases">
        <authorList>
            <person name="Podell S."/>
        </authorList>
    </citation>
    <scope>NUCLEOTIDE SEQUENCE</scope>
    <source>
        <strain evidence="3">Hildebrandi</strain>
    </source>
</reference>
<name>A0A9K3Q8K1_9STRA</name>
<reference evidence="3" key="1">
    <citation type="journal article" date="2021" name="Sci. Rep.">
        <title>Diploid genomic architecture of Nitzschia inconspicua, an elite biomass production diatom.</title>
        <authorList>
            <person name="Oliver A."/>
            <person name="Podell S."/>
            <person name="Pinowska A."/>
            <person name="Traller J.C."/>
            <person name="Smith S.R."/>
            <person name="McClure R."/>
            <person name="Beliaev A."/>
            <person name="Bohutskyi P."/>
            <person name="Hill E.A."/>
            <person name="Rabines A."/>
            <person name="Zheng H."/>
            <person name="Allen L.Z."/>
            <person name="Kuo A."/>
            <person name="Grigoriev I.V."/>
            <person name="Allen A.E."/>
            <person name="Hazlebeck D."/>
            <person name="Allen E.E."/>
        </authorList>
    </citation>
    <scope>NUCLEOTIDE SEQUENCE</scope>
    <source>
        <strain evidence="3">Hildebrandi</strain>
    </source>
</reference>
<proteinExistence type="predicted"/>
<evidence type="ECO:0000313" key="3">
    <source>
        <dbReference type="EMBL" id="KAG7372194.1"/>
    </source>
</evidence>
<sequence>MLIPRRTSFSSICGEKQKWLLQVSWALLRIVSLTSVVLGDQIASNQTFSIDYEMSLRPFQVLLQYDDSFPMPKSDEMIVLSSTQQYLTTQLQKSEPDFLRITLYQYVRDYVMESREHFSKIAMNGMAFFSSPITEDLKSRIQNDVFTKLSADSDQYVSILHEKGMEHVVNATLLSIQGNEMTYEDGKMIEMSVPEQSKDVSEGLSRDMGDDMRNKVVLLCLLVPGFAILAIATVFLVRMAREINWSYSARNESLWQQKEMSRRDDLGPELSQSTQANTNNVYR</sequence>
<dbReference type="AlphaFoldDB" id="A0A9K3Q8K1"/>
<organism evidence="3 4">
    <name type="scientific">Nitzschia inconspicua</name>
    <dbReference type="NCBI Taxonomy" id="303405"/>
    <lineage>
        <taxon>Eukaryota</taxon>
        <taxon>Sar</taxon>
        <taxon>Stramenopiles</taxon>
        <taxon>Ochrophyta</taxon>
        <taxon>Bacillariophyta</taxon>
        <taxon>Bacillariophyceae</taxon>
        <taxon>Bacillariophycidae</taxon>
        <taxon>Bacillariales</taxon>
        <taxon>Bacillariaceae</taxon>
        <taxon>Nitzschia</taxon>
    </lineage>
</organism>
<keyword evidence="2" id="KW-0472">Membrane</keyword>
<dbReference type="EMBL" id="JAGRRH010000003">
    <property type="protein sequence ID" value="KAG7372194.1"/>
    <property type="molecule type" value="Genomic_DNA"/>
</dbReference>
<comment type="caution">
    <text evidence="3">The sequence shown here is derived from an EMBL/GenBank/DDBJ whole genome shotgun (WGS) entry which is preliminary data.</text>
</comment>
<evidence type="ECO:0000256" key="2">
    <source>
        <dbReference type="SAM" id="Phobius"/>
    </source>
</evidence>
<keyword evidence="4" id="KW-1185">Reference proteome</keyword>
<gene>
    <name evidence="3" type="ORF">IV203_018337</name>
</gene>
<feature type="region of interest" description="Disordered" evidence="1">
    <location>
        <begin position="259"/>
        <end position="283"/>
    </location>
</feature>
<keyword evidence="2" id="KW-1133">Transmembrane helix</keyword>
<protein>
    <submittedName>
        <fullName evidence="3">Uncharacterized protein</fullName>
    </submittedName>
</protein>
<feature type="compositionally biased region" description="Polar residues" evidence="1">
    <location>
        <begin position="270"/>
        <end position="283"/>
    </location>
</feature>
<dbReference type="Proteomes" id="UP000693970">
    <property type="component" value="Unassembled WGS sequence"/>
</dbReference>
<evidence type="ECO:0000313" key="4">
    <source>
        <dbReference type="Proteomes" id="UP000693970"/>
    </source>
</evidence>